<reference evidence="2" key="1">
    <citation type="journal article" date="2022" name="Mol. Ecol. Resour.">
        <title>The genomes of chicory, endive, great burdock and yacon provide insights into Asteraceae palaeo-polyploidization history and plant inulin production.</title>
        <authorList>
            <person name="Fan W."/>
            <person name="Wang S."/>
            <person name="Wang H."/>
            <person name="Wang A."/>
            <person name="Jiang F."/>
            <person name="Liu H."/>
            <person name="Zhao H."/>
            <person name="Xu D."/>
            <person name="Zhang Y."/>
        </authorList>
    </citation>
    <scope>NUCLEOTIDE SEQUENCE [LARGE SCALE GENOMIC DNA]</scope>
    <source>
        <strain evidence="2">cv. Punajuju</strain>
    </source>
</reference>
<comment type="caution">
    <text evidence="1">The sequence shown here is derived from an EMBL/GenBank/DDBJ whole genome shotgun (WGS) entry which is preliminary data.</text>
</comment>
<evidence type="ECO:0000313" key="2">
    <source>
        <dbReference type="Proteomes" id="UP001055811"/>
    </source>
</evidence>
<keyword evidence="2" id="KW-1185">Reference proteome</keyword>
<reference evidence="1 2" key="2">
    <citation type="journal article" date="2022" name="Mol. Ecol. Resour.">
        <title>The genomes of chicory, endive, great burdock and yacon provide insights into Asteraceae paleo-polyploidization history and plant inulin production.</title>
        <authorList>
            <person name="Fan W."/>
            <person name="Wang S."/>
            <person name="Wang H."/>
            <person name="Wang A."/>
            <person name="Jiang F."/>
            <person name="Liu H."/>
            <person name="Zhao H."/>
            <person name="Xu D."/>
            <person name="Zhang Y."/>
        </authorList>
    </citation>
    <scope>NUCLEOTIDE SEQUENCE [LARGE SCALE GENOMIC DNA]</scope>
    <source>
        <strain evidence="2">cv. Punajuju</strain>
        <tissue evidence="1">Leaves</tissue>
    </source>
</reference>
<organism evidence="1 2">
    <name type="scientific">Cichorium intybus</name>
    <name type="common">Chicory</name>
    <dbReference type="NCBI Taxonomy" id="13427"/>
    <lineage>
        <taxon>Eukaryota</taxon>
        <taxon>Viridiplantae</taxon>
        <taxon>Streptophyta</taxon>
        <taxon>Embryophyta</taxon>
        <taxon>Tracheophyta</taxon>
        <taxon>Spermatophyta</taxon>
        <taxon>Magnoliopsida</taxon>
        <taxon>eudicotyledons</taxon>
        <taxon>Gunneridae</taxon>
        <taxon>Pentapetalae</taxon>
        <taxon>asterids</taxon>
        <taxon>campanulids</taxon>
        <taxon>Asterales</taxon>
        <taxon>Asteraceae</taxon>
        <taxon>Cichorioideae</taxon>
        <taxon>Cichorieae</taxon>
        <taxon>Cichoriinae</taxon>
        <taxon>Cichorium</taxon>
    </lineage>
</organism>
<sequence>MDVEEWVITLAFPYGKRLRGSTLAPGIYSFLPTGTVTNFPFIIQADFLLASSREDILWDNKWNQGILDCVPVAFSNAFTSLTEHPLNMFSFLPVNKSCHPKLNDVRDVIKANLMRKTIIPCESPQKLLCKPKEVGRLKPEFLSIINKAMSQGVSFNNILSNVIASSFDIKENNVILDFLEIQFIDAEWYAKCINNSNIVMGVSEDVYVELLGFIAEGWCSSFYKTNMKNTPLIKHVGPDGNNVGLVTPVSGRNKLLAADCDHVSWLINWNTELGFPTGKYFLPKVTQEAIQSCSNVPTVVAWLKEEVKVSFVSVYEYAELVSRSVVNNSDHKLAVRYAYFVYASSQKKYFWKHEVVNLSGYMPVVDKYGQIIETRRSGVLVPGNGSRWVELIGPNNPWRHHNYVELSQVYNNITCDVVTISSEKLFSFLKAFDVPNLSPPNAAIPTVSSPLSKRNTFLLLAWVRQLKTLPERFLSSIKNGSWLKIYINGSPGYGPPSESFMLDSSIGHLVQYASGIVHFHVVDEEFYGEEINNYKDELETIGVSFVDTGAFCKRLVDLAIAKDNFLSVLKFIRHVGADPRSGLLINGMRKEKWVRTTQGHDMTPEDSVLFSEEEWKAVSEISNIPFIDQDYYGDELLSFKDELGLLGVVINFNQNYQLVLDKVKSRKELGRLSSEAMLLVLLLQ</sequence>
<proteinExistence type="predicted"/>
<dbReference type="Proteomes" id="UP001055811">
    <property type="component" value="Linkage Group LG03"/>
</dbReference>
<dbReference type="EMBL" id="CM042011">
    <property type="protein sequence ID" value="KAI3763706.1"/>
    <property type="molecule type" value="Genomic_DNA"/>
</dbReference>
<evidence type="ECO:0000313" key="1">
    <source>
        <dbReference type="EMBL" id="KAI3763706.1"/>
    </source>
</evidence>
<name>A0ACB9EZ46_CICIN</name>
<protein>
    <submittedName>
        <fullName evidence="1">Uncharacterized protein</fullName>
    </submittedName>
</protein>
<accession>A0ACB9EZ46</accession>
<gene>
    <name evidence="1" type="ORF">L2E82_13700</name>
</gene>